<accession>A0A512DJJ2</accession>
<dbReference type="AlphaFoldDB" id="A0A512DJJ2"/>
<keyword evidence="3" id="KW-1185">Reference proteome</keyword>
<evidence type="ECO:0000313" key="2">
    <source>
        <dbReference type="EMBL" id="GEO36646.1"/>
    </source>
</evidence>
<dbReference type="Pfam" id="PF04972">
    <property type="entry name" value="BON"/>
    <property type="match status" value="2"/>
</dbReference>
<gene>
    <name evidence="2" type="ORF">SAE02_07940</name>
</gene>
<comment type="caution">
    <text evidence="2">The sequence shown here is derived from an EMBL/GenBank/DDBJ whole genome shotgun (WGS) entry which is preliminary data.</text>
</comment>
<dbReference type="Proteomes" id="UP000321523">
    <property type="component" value="Unassembled WGS sequence"/>
</dbReference>
<dbReference type="InterPro" id="IPR051686">
    <property type="entry name" value="Lipoprotein_DolP"/>
</dbReference>
<reference evidence="2 3" key="1">
    <citation type="submission" date="2019-07" db="EMBL/GenBank/DDBJ databases">
        <title>Whole genome shotgun sequence of Skermanella aerolata NBRC 106429.</title>
        <authorList>
            <person name="Hosoyama A."/>
            <person name="Uohara A."/>
            <person name="Ohji S."/>
            <person name="Ichikawa N."/>
        </authorList>
    </citation>
    <scope>NUCLEOTIDE SEQUENCE [LARGE SCALE GENOMIC DNA]</scope>
    <source>
        <strain evidence="2 3">NBRC 106429</strain>
    </source>
</reference>
<feature type="domain" description="BON" evidence="1">
    <location>
        <begin position="31"/>
        <end position="99"/>
    </location>
</feature>
<name>A0A512DJJ2_9PROT</name>
<dbReference type="PANTHER" id="PTHR34606">
    <property type="entry name" value="BON DOMAIN-CONTAINING PROTEIN"/>
    <property type="match status" value="1"/>
</dbReference>
<dbReference type="PANTHER" id="PTHR34606:SF15">
    <property type="entry name" value="BON DOMAIN-CONTAINING PROTEIN"/>
    <property type="match status" value="1"/>
</dbReference>
<organism evidence="2 3">
    <name type="scientific">Skermanella aerolata</name>
    <dbReference type="NCBI Taxonomy" id="393310"/>
    <lineage>
        <taxon>Bacteria</taxon>
        <taxon>Pseudomonadati</taxon>
        <taxon>Pseudomonadota</taxon>
        <taxon>Alphaproteobacteria</taxon>
        <taxon>Rhodospirillales</taxon>
        <taxon>Azospirillaceae</taxon>
        <taxon>Skermanella</taxon>
    </lineage>
</organism>
<dbReference type="PROSITE" id="PS50914">
    <property type="entry name" value="BON"/>
    <property type="match status" value="2"/>
</dbReference>
<dbReference type="Gene3D" id="3.40.1520.20">
    <property type="match status" value="1"/>
</dbReference>
<evidence type="ECO:0000259" key="1">
    <source>
        <dbReference type="PROSITE" id="PS50914"/>
    </source>
</evidence>
<evidence type="ECO:0000313" key="3">
    <source>
        <dbReference type="Proteomes" id="UP000321523"/>
    </source>
</evidence>
<sequence>MSGCAPLIVGGAATTAVVAASQPRGLGGAISDTEIQAQINHFWFQHSTDMHSRLSTNVNQGTVLLTGRAKDPEMRLDAVRLAWQANGVKEIINEIVVDDGSTLTDSARDTWIGTQLRSKLMFDRDVSSINYSIETVNGVVYLMGNARDPAELERVTGHARSLPYVKRVVSYVR</sequence>
<feature type="domain" description="BON" evidence="1">
    <location>
        <begin position="108"/>
        <end position="173"/>
    </location>
</feature>
<dbReference type="InterPro" id="IPR007055">
    <property type="entry name" value="BON_dom"/>
</dbReference>
<dbReference type="EMBL" id="BJYZ01000003">
    <property type="protein sequence ID" value="GEO36646.1"/>
    <property type="molecule type" value="Genomic_DNA"/>
</dbReference>
<proteinExistence type="predicted"/>
<protein>
    <submittedName>
        <fullName evidence="2">BON domain-containing protein</fullName>
    </submittedName>
</protein>